<feature type="region of interest" description="Disordered" evidence="2">
    <location>
        <begin position="1"/>
        <end position="30"/>
    </location>
</feature>
<dbReference type="EMBL" id="SPLM01000005">
    <property type="protein sequence ID" value="TMW67256.1"/>
    <property type="molecule type" value="Genomic_DNA"/>
</dbReference>
<evidence type="ECO:0000256" key="2">
    <source>
        <dbReference type="SAM" id="MobiDB-lite"/>
    </source>
</evidence>
<feature type="compositionally biased region" description="Polar residues" evidence="2">
    <location>
        <begin position="1"/>
        <end position="13"/>
    </location>
</feature>
<feature type="coiled-coil region" evidence="1">
    <location>
        <begin position="30"/>
        <end position="57"/>
    </location>
</feature>
<gene>
    <name evidence="3" type="ORF">Poli38472_012372</name>
</gene>
<dbReference type="OrthoDB" id="166605at2759"/>
<reference evidence="3" key="1">
    <citation type="submission" date="2019-03" db="EMBL/GenBank/DDBJ databases">
        <title>Long read genome sequence of the mycoparasitic Pythium oligandrum ATCC 38472 isolated from sugarbeet rhizosphere.</title>
        <authorList>
            <person name="Gaulin E."/>
        </authorList>
    </citation>
    <scope>NUCLEOTIDE SEQUENCE</scope>
    <source>
        <strain evidence="3">ATCC 38472_TT</strain>
    </source>
</reference>
<evidence type="ECO:0000256" key="1">
    <source>
        <dbReference type="SAM" id="Coils"/>
    </source>
</evidence>
<protein>
    <submittedName>
        <fullName evidence="3">Uncharacterized protein</fullName>
    </submittedName>
</protein>
<keyword evidence="4" id="KW-1185">Reference proteome</keyword>
<name>A0A8K1CRB7_PYTOL</name>
<comment type="caution">
    <text evidence="3">The sequence shown here is derived from an EMBL/GenBank/DDBJ whole genome shotgun (WGS) entry which is preliminary data.</text>
</comment>
<dbReference type="Proteomes" id="UP000794436">
    <property type="component" value="Unassembled WGS sequence"/>
</dbReference>
<evidence type="ECO:0000313" key="4">
    <source>
        <dbReference type="Proteomes" id="UP000794436"/>
    </source>
</evidence>
<accession>A0A8K1CRB7</accession>
<proteinExistence type="predicted"/>
<keyword evidence="1" id="KW-0175">Coiled coil</keyword>
<organism evidence="3 4">
    <name type="scientific">Pythium oligandrum</name>
    <name type="common">Mycoparasitic fungus</name>
    <dbReference type="NCBI Taxonomy" id="41045"/>
    <lineage>
        <taxon>Eukaryota</taxon>
        <taxon>Sar</taxon>
        <taxon>Stramenopiles</taxon>
        <taxon>Oomycota</taxon>
        <taxon>Peronosporomycetes</taxon>
        <taxon>Pythiales</taxon>
        <taxon>Pythiaceae</taxon>
        <taxon>Pythium</taxon>
    </lineage>
</organism>
<evidence type="ECO:0000313" key="3">
    <source>
        <dbReference type="EMBL" id="TMW67256.1"/>
    </source>
</evidence>
<sequence length="356" mass="39537">MTDDTTSIESSSPSRAEATATAKKKRKSTYYARKEEASALQAELEALQQQMKTLDANPETEPSKAFVEAISVNVQLQFNVGMNNNAIAGVQGHLSAHQASDAPFPLETFIHLKKDMASRQRTVLSLRDEKLRGGLEYMIERTRSLDLRRGHRKLESAYTPKGNLAFSQFDVTVFPGVESVHQVYTSLMEFFQHQEISISEALGVISIRESDSCDEAPVLQCRLLTTLPNGLDVESNGAIFFGFDDGKAVLDAPYGVFVAESIAQDDLYPFQPEIRGCLRLTSIMLVTETPGAPRRPKSVDVTLVRATFTRLHFPCHIPRGEDMENAAHAFLSRYDSVMLQVLREKLGCFSRSDAPV</sequence>
<dbReference type="AlphaFoldDB" id="A0A8K1CRB7"/>